<evidence type="ECO:0000256" key="3">
    <source>
        <dbReference type="ARBA" id="ARBA00022946"/>
    </source>
</evidence>
<dbReference type="Proteomes" id="UP000242188">
    <property type="component" value="Unassembled WGS sequence"/>
</dbReference>
<evidence type="ECO:0000313" key="10">
    <source>
        <dbReference type="Proteomes" id="UP000242188"/>
    </source>
</evidence>
<keyword evidence="5" id="KW-0496">Mitochondrion</keyword>
<keyword evidence="6" id="KW-0687">Ribonucleoprotein</keyword>
<dbReference type="Pfam" id="PF15433">
    <property type="entry name" value="MRP-S31"/>
    <property type="match status" value="1"/>
</dbReference>
<dbReference type="STRING" id="6573.A0A210Q7T1"/>
<dbReference type="OrthoDB" id="5989925at2759"/>
<comment type="subcellular location">
    <subcellularLocation>
        <location evidence="1">Mitochondrion</location>
    </subcellularLocation>
</comment>
<dbReference type="AlphaFoldDB" id="A0A210Q7T1"/>
<evidence type="ECO:0000256" key="7">
    <source>
        <dbReference type="ARBA" id="ARBA00035133"/>
    </source>
</evidence>
<accession>A0A210Q7T1</accession>
<dbReference type="EMBL" id="NEDP02004672">
    <property type="protein sequence ID" value="OWF44793.1"/>
    <property type="molecule type" value="Genomic_DNA"/>
</dbReference>
<comment type="caution">
    <text evidence="9">The sequence shown here is derived from an EMBL/GenBank/DDBJ whole genome shotgun (WGS) entry which is preliminary data.</text>
</comment>
<evidence type="ECO:0000256" key="4">
    <source>
        <dbReference type="ARBA" id="ARBA00022980"/>
    </source>
</evidence>
<keyword evidence="3" id="KW-0809">Transit peptide</keyword>
<name>A0A210Q7T1_MIZYE</name>
<evidence type="ECO:0000256" key="2">
    <source>
        <dbReference type="ARBA" id="ARBA00011057"/>
    </source>
</evidence>
<keyword evidence="10" id="KW-1185">Reference proteome</keyword>
<organism evidence="9 10">
    <name type="scientific">Mizuhopecten yessoensis</name>
    <name type="common">Japanese scallop</name>
    <name type="synonym">Patinopecten yessoensis</name>
    <dbReference type="NCBI Taxonomy" id="6573"/>
    <lineage>
        <taxon>Eukaryota</taxon>
        <taxon>Metazoa</taxon>
        <taxon>Spiralia</taxon>
        <taxon>Lophotrochozoa</taxon>
        <taxon>Mollusca</taxon>
        <taxon>Bivalvia</taxon>
        <taxon>Autobranchia</taxon>
        <taxon>Pteriomorphia</taxon>
        <taxon>Pectinida</taxon>
        <taxon>Pectinoidea</taxon>
        <taxon>Pectinidae</taxon>
        <taxon>Mizuhopecten</taxon>
    </lineage>
</organism>
<evidence type="ECO:0000256" key="1">
    <source>
        <dbReference type="ARBA" id="ARBA00004173"/>
    </source>
</evidence>
<evidence type="ECO:0000256" key="8">
    <source>
        <dbReference type="ARBA" id="ARBA00035363"/>
    </source>
</evidence>
<evidence type="ECO:0000313" key="9">
    <source>
        <dbReference type="EMBL" id="OWF44793.1"/>
    </source>
</evidence>
<dbReference type="GO" id="GO:0003735">
    <property type="term" value="F:structural constituent of ribosome"/>
    <property type="evidence" value="ECO:0007669"/>
    <property type="project" value="InterPro"/>
</dbReference>
<sequence>MALGLISQLWVQYHSSGSDITTLESPRIECPLWDKLQAEEESERRRAFHVNNFDRMISLTEEGKLWKFPINNDQGWTEEEDVSFGEHVFLDPLIEDFPKKGPVRHFMELVTAGLSKNPHMTVKEKHDHINWYRTYFIENQDLMREELGEEHGTIREPHQPV</sequence>
<gene>
    <name evidence="9" type="ORF">KP79_PYT22338</name>
</gene>
<evidence type="ECO:0000256" key="6">
    <source>
        <dbReference type="ARBA" id="ARBA00023274"/>
    </source>
</evidence>
<dbReference type="PANTHER" id="PTHR13231">
    <property type="entry name" value="MITOCHONDRIAL RIBOSOMAL PROTEIN S31"/>
    <property type="match status" value="1"/>
</dbReference>
<evidence type="ECO:0000256" key="5">
    <source>
        <dbReference type="ARBA" id="ARBA00023128"/>
    </source>
</evidence>
<comment type="similarity">
    <text evidence="2">Belongs to the mitochondrion-specific ribosomal protein mS31 family.</text>
</comment>
<dbReference type="PANTHER" id="PTHR13231:SF3">
    <property type="entry name" value="SMALL RIBOSOMAL SUBUNIT PROTEIN MS31"/>
    <property type="match status" value="1"/>
</dbReference>
<dbReference type="GO" id="GO:0005763">
    <property type="term" value="C:mitochondrial small ribosomal subunit"/>
    <property type="evidence" value="ECO:0007669"/>
    <property type="project" value="InterPro"/>
</dbReference>
<keyword evidence="4 9" id="KW-0689">Ribosomal protein</keyword>
<reference evidence="9 10" key="1">
    <citation type="journal article" date="2017" name="Nat. Ecol. Evol.">
        <title>Scallop genome provides insights into evolution of bilaterian karyotype and development.</title>
        <authorList>
            <person name="Wang S."/>
            <person name="Zhang J."/>
            <person name="Jiao W."/>
            <person name="Li J."/>
            <person name="Xun X."/>
            <person name="Sun Y."/>
            <person name="Guo X."/>
            <person name="Huan P."/>
            <person name="Dong B."/>
            <person name="Zhang L."/>
            <person name="Hu X."/>
            <person name="Sun X."/>
            <person name="Wang J."/>
            <person name="Zhao C."/>
            <person name="Wang Y."/>
            <person name="Wang D."/>
            <person name="Huang X."/>
            <person name="Wang R."/>
            <person name="Lv J."/>
            <person name="Li Y."/>
            <person name="Zhang Z."/>
            <person name="Liu B."/>
            <person name="Lu W."/>
            <person name="Hui Y."/>
            <person name="Liang J."/>
            <person name="Zhou Z."/>
            <person name="Hou R."/>
            <person name="Li X."/>
            <person name="Liu Y."/>
            <person name="Li H."/>
            <person name="Ning X."/>
            <person name="Lin Y."/>
            <person name="Zhao L."/>
            <person name="Xing Q."/>
            <person name="Dou J."/>
            <person name="Li Y."/>
            <person name="Mao J."/>
            <person name="Guo H."/>
            <person name="Dou H."/>
            <person name="Li T."/>
            <person name="Mu C."/>
            <person name="Jiang W."/>
            <person name="Fu Q."/>
            <person name="Fu X."/>
            <person name="Miao Y."/>
            <person name="Liu J."/>
            <person name="Yu Q."/>
            <person name="Li R."/>
            <person name="Liao H."/>
            <person name="Li X."/>
            <person name="Kong Y."/>
            <person name="Jiang Z."/>
            <person name="Chourrout D."/>
            <person name="Li R."/>
            <person name="Bao Z."/>
        </authorList>
    </citation>
    <scope>NUCLEOTIDE SEQUENCE [LARGE SCALE GENOMIC DNA]</scope>
    <source>
        <strain evidence="9 10">PY_sf001</strain>
    </source>
</reference>
<dbReference type="InterPro" id="IPR026299">
    <property type="entry name" value="MRP-S31"/>
</dbReference>
<protein>
    <recommendedName>
        <fullName evidence="7">Small ribosomal subunit protein mS31</fullName>
    </recommendedName>
    <alternativeName>
        <fullName evidence="8">28S ribosomal protein S31, mitochondrial</fullName>
    </alternativeName>
</protein>
<proteinExistence type="inferred from homology"/>